<evidence type="ECO:0000313" key="1">
    <source>
        <dbReference type="EMBL" id="AII98013.1"/>
    </source>
</evidence>
<accession>A0A076L0R8</accession>
<organism evidence="1">
    <name type="scientific">Nephila pilipes</name>
    <name type="common">Giant wood spider</name>
    <name type="synonym">Nephila maculata</name>
    <dbReference type="NCBI Taxonomy" id="299642"/>
    <lineage>
        <taxon>Eukaryota</taxon>
        <taxon>Metazoa</taxon>
        <taxon>Ecdysozoa</taxon>
        <taxon>Arthropoda</taxon>
        <taxon>Chelicerata</taxon>
        <taxon>Arachnida</taxon>
        <taxon>Araneae</taxon>
        <taxon>Araneomorphae</taxon>
        <taxon>Entelegynae</taxon>
        <taxon>Araneoidea</taxon>
        <taxon>Nephilidae</taxon>
        <taxon>Nephila</taxon>
    </lineage>
</organism>
<name>A0A076L0R8_NEPPI</name>
<dbReference type="AlphaFoldDB" id="A0A076L0R8"/>
<dbReference type="EMBL" id="KF433692">
    <property type="protein sequence ID" value="AII98013.1"/>
    <property type="molecule type" value="mRNA"/>
</dbReference>
<sequence>MPFLPLVHLWEPCTRSIMRRIPSCI</sequence>
<reference evidence="1" key="1">
    <citation type="submission" date="2013-07" db="EMBL/GenBank/DDBJ databases">
        <title>Nephila pilipes venom gland.</title>
        <authorList>
            <person name="Huo L.J."/>
        </authorList>
    </citation>
    <scope>NUCLEOTIDE SEQUENCE</scope>
    <source>
        <tissue evidence="1">Venom gland</tissue>
    </source>
</reference>
<proteinExistence type="evidence at transcript level"/>
<protein>
    <submittedName>
        <fullName evidence="1">BLTX657</fullName>
    </submittedName>
</protein>